<dbReference type="InterPro" id="IPR036397">
    <property type="entry name" value="RNaseH_sf"/>
</dbReference>
<dbReference type="AlphaFoldDB" id="A0A2Z3GTX3"/>
<sequence length="178" mass="20633">MRQVQELEQAGALDLFYGDESGFCLTSAIPYGWQFPGEHVATQPRHSQRFNVLGLFNATTNELHTAAREGSVDAAFVIDTLDAWVATRTRPTVRVLDNARLHHTAAFQARLQDWEDRDVHIFYLPTYSPHLNKIETLWRKVKYEWLRPEAYADFKTLKTAVWHILDRVGRQFTIQFAT</sequence>
<dbReference type="InterPro" id="IPR047655">
    <property type="entry name" value="Transpos_IS630-like"/>
</dbReference>
<dbReference type="NCBIfam" id="NF033545">
    <property type="entry name" value="transpos_IS630"/>
    <property type="match status" value="1"/>
</dbReference>
<gene>
    <name evidence="2" type="ORF">DDQ68_17855</name>
</gene>
<dbReference type="Gene3D" id="3.30.420.10">
    <property type="entry name" value="Ribonuclease H-like superfamily/Ribonuclease H"/>
    <property type="match status" value="1"/>
</dbReference>
<proteinExistence type="predicted"/>
<keyword evidence="3" id="KW-1185">Reference proteome</keyword>
<evidence type="ECO:0000313" key="2">
    <source>
        <dbReference type="EMBL" id="AWM34485.1"/>
    </source>
</evidence>
<accession>A0A2Z3GTX3</accession>
<dbReference type="InterPro" id="IPR038717">
    <property type="entry name" value="Tc1-like_DDE_dom"/>
</dbReference>
<name>A0A2Z3GTX3_9BACT</name>
<reference evidence="3" key="1">
    <citation type="submission" date="2018-04" db="EMBL/GenBank/DDBJ databases">
        <title>Complete genome of Antarctic heterotrophic bacterium Hymenobacter nivis.</title>
        <authorList>
            <person name="Terashima M."/>
        </authorList>
    </citation>
    <scope>NUCLEOTIDE SEQUENCE [LARGE SCALE GENOMIC DNA]</scope>
    <source>
        <strain evidence="3">NBRC 111535</strain>
    </source>
</reference>
<dbReference type="KEGG" id="hnv:DDQ68_17855"/>
<dbReference type="GO" id="GO:0003676">
    <property type="term" value="F:nucleic acid binding"/>
    <property type="evidence" value="ECO:0007669"/>
    <property type="project" value="InterPro"/>
</dbReference>
<organism evidence="2 3">
    <name type="scientific">Hymenobacter nivis</name>
    <dbReference type="NCBI Taxonomy" id="1850093"/>
    <lineage>
        <taxon>Bacteria</taxon>
        <taxon>Pseudomonadati</taxon>
        <taxon>Bacteroidota</taxon>
        <taxon>Cytophagia</taxon>
        <taxon>Cytophagales</taxon>
        <taxon>Hymenobacteraceae</taxon>
        <taxon>Hymenobacter</taxon>
    </lineage>
</organism>
<evidence type="ECO:0000259" key="1">
    <source>
        <dbReference type="Pfam" id="PF13358"/>
    </source>
</evidence>
<dbReference type="EMBL" id="CP029145">
    <property type="protein sequence ID" value="AWM34485.1"/>
    <property type="molecule type" value="Genomic_DNA"/>
</dbReference>
<protein>
    <submittedName>
        <fullName evidence="2">IS630 family transposase</fullName>
    </submittedName>
</protein>
<dbReference type="Proteomes" id="UP000245999">
    <property type="component" value="Chromosome"/>
</dbReference>
<dbReference type="InterPro" id="IPR012337">
    <property type="entry name" value="RNaseH-like_sf"/>
</dbReference>
<evidence type="ECO:0000313" key="3">
    <source>
        <dbReference type="Proteomes" id="UP000245999"/>
    </source>
</evidence>
<feature type="domain" description="Tc1-like transposase DDE" evidence="1">
    <location>
        <begin position="15"/>
        <end position="158"/>
    </location>
</feature>
<dbReference type="OrthoDB" id="64529at2"/>
<dbReference type="Pfam" id="PF13358">
    <property type="entry name" value="DDE_3"/>
    <property type="match status" value="1"/>
</dbReference>
<dbReference type="SUPFAM" id="SSF53098">
    <property type="entry name" value="Ribonuclease H-like"/>
    <property type="match status" value="1"/>
</dbReference>